<evidence type="ECO:0000313" key="3">
    <source>
        <dbReference type="Proteomes" id="UP001159405"/>
    </source>
</evidence>
<feature type="region of interest" description="Disordered" evidence="1">
    <location>
        <begin position="152"/>
        <end position="175"/>
    </location>
</feature>
<dbReference type="EMBL" id="CALNXK010000003">
    <property type="protein sequence ID" value="CAH3035314.1"/>
    <property type="molecule type" value="Genomic_DNA"/>
</dbReference>
<dbReference type="Proteomes" id="UP001159405">
    <property type="component" value="Unassembled WGS sequence"/>
</dbReference>
<dbReference type="Gene3D" id="2.120.10.30">
    <property type="entry name" value="TolB, C-terminal domain"/>
    <property type="match status" value="1"/>
</dbReference>
<protein>
    <submittedName>
        <fullName evidence="2">Uncharacterized protein</fullName>
    </submittedName>
</protein>
<accession>A0ABN8MWB1</accession>
<reference evidence="2 3" key="1">
    <citation type="submission" date="2022-05" db="EMBL/GenBank/DDBJ databases">
        <authorList>
            <consortium name="Genoscope - CEA"/>
            <person name="William W."/>
        </authorList>
    </citation>
    <scope>NUCLEOTIDE SEQUENCE [LARGE SCALE GENOMIC DNA]</scope>
</reference>
<evidence type="ECO:0000256" key="1">
    <source>
        <dbReference type="SAM" id="MobiDB-lite"/>
    </source>
</evidence>
<organism evidence="2 3">
    <name type="scientific">Porites lobata</name>
    <dbReference type="NCBI Taxonomy" id="104759"/>
    <lineage>
        <taxon>Eukaryota</taxon>
        <taxon>Metazoa</taxon>
        <taxon>Cnidaria</taxon>
        <taxon>Anthozoa</taxon>
        <taxon>Hexacorallia</taxon>
        <taxon>Scleractinia</taxon>
        <taxon>Fungiina</taxon>
        <taxon>Poritidae</taxon>
        <taxon>Porites</taxon>
    </lineage>
</organism>
<sequence length="285" mass="31110">MSTLEETVIVQNGTVECSESEHVASYLAGIVYVDIGSLQIKTKICGEEALVIAGTGKEGNSNGKGDQATFAQPMCICVEHDKNIFISDAQTGSVKLITAIKGIVKYLGHLGLLYKAFSVHMKHQTVPIRSLPQAIELLEELDSYLETTTEKALSHSNDVNDASTGKPSGSQGTISNQTKRSVNMILNGLKDLEALVKEHNPSFAIDLYSCLTVQETVTPSTSHEAIEEVQVVEEAEVEEEEEYDTDSDAEYPIADNYEVGSLDDLLFLRAVTTRSGRMVRVVHRE</sequence>
<evidence type="ECO:0000313" key="2">
    <source>
        <dbReference type="EMBL" id="CAH3035314.1"/>
    </source>
</evidence>
<gene>
    <name evidence="2" type="ORF">PLOB_00025102</name>
</gene>
<name>A0ABN8MWB1_9CNID</name>
<feature type="compositionally biased region" description="Polar residues" evidence="1">
    <location>
        <begin position="154"/>
        <end position="175"/>
    </location>
</feature>
<proteinExistence type="predicted"/>
<comment type="caution">
    <text evidence="2">The sequence shown here is derived from an EMBL/GenBank/DDBJ whole genome shotgun (WGS) entry which is preliminary data.</text>
</comment>
<dbReference type="InterPro" id="IPR011042">
    <property type="entry name" value="6-blade_b-propeller_TolB-like"/>
</dbReference>
<keyword evidence="3" id="KW-1185">Reference proteome</keyword>